<keyword evidence="8" id="KW-0732">Signal</keyword>
<evidence type="ECO:0000256" key="6">
    <source>
        <dbReference type="SAM" id="MobiDB-lite"/>
    </source>
</evidence>
<evidence type="ECO:0000256" key="5">
    <source>
        <dbReference type="ARBA" id="ARBA00023136"/>
    </source>
</evidence>
<dbReference type="GeneID" id="63807155"/>
<dbReference type="PANTHER" id="PTHR21659:SF42">
    <property type="entry name" value="UPF0057 MEMBRANE PROTEIN ZK632.10-RELATED"/>
    <property type="match status" value="1"/>
</dbReference>
<dbReference type="AlphaFoldDB" id="A0A1Y1W2T7"/>
<dbReference type="Pfam" id="PF01679">
    <property type="entry name" value="Pmp3"/>
    <property type="match status" value="2"/>
</dbReference>
<feature type="compositionally biased region" description="Low complexity" evidence="6">
    <location>
        <begin position="194"/>
        <end position="206"/>
    </location>
</feature>
<feature type="signal peptide" evidence="8">
    <location>
        <begin position="1"/>
        <end position="24"/>
    </location>
</feature>
<dbReference type="PANTHER" id="PTHR21659">
    <property type="entry name" value="HYDROPHOBIC PROTEIN RCI2 LOW TEMPERATURE AND SALT RESPONSIVE PROTEIN LTI6 -RELATED"/>
    <property type="match status" value="1"/>
</dbReference>
<comment type="caution">
    <text evidence="9">The sequence shown here is derived from an EMBL/GenBank/DDBJ whole genome shotgun (WGS) entry which is preliminary data.</text>
</comment>
<feature type="region of interest" description="Disordered" evidence="6">
    <location>
        <begin position="228"/>
        <end position="253"/>
    </location>
</feature>
<dbReference type="STRING" id="61395.A0A1Y1W2T7"/>
<feature type="chain" id="PRO_5012192187" evidence="8">
    <location>
        <begin position="25"/>
        <end position="253"/>
    </location>
</feature>
<feature type="transmembrane region" description="Helical" evidence="7">
    <location>
        <begin position="77"/>
        <end position="99"/>
    </location>
</feature>
<feature type="region of interest" description="Disordered" evidence="6">
    <location>
        <begin position="135"/>
        <end position="216"/>
    </location>
</feature>
<feature type="compositionally biased region" description="Polar residues" evidence="6">
    <location>
        <begin position="154"/>
        <end position="166"/>
    </location>
</feature>
<name>A0A1Y1W2T7_9FUNG</name>
<comment type="similarity">
    <text evidence="2">Belongs to the UPF0057 (PMP3) family.</text>
</comment>
<dbReference type="EMBL" id="MCFD01000011">
    <property type="protein sequence ID" value="ORX67863.1"/>
    <property type="molecule type" value="Genomic_DNA"/>
</dbReference>
<evidence type="ECO:0000256" key="7">
    <source>
        <dbReference type="SAM" id="Phobius"/>
    </source>
</evidence>
<feature type="compositionally biased region" description="Basic and acidic residues" evidence="6">
    <location>
        <begin position="139"/>
        <end position="148"/>
    </location>
</feature>
<evidence type="ECO:0000256" key="8">
    <source>
        <dbReference type="SAM" id="SignalP"/>
    </source>
</evidence>
<keyword evidence="10" id="KW-1185">Reference proteome</keyword>
<dbReference type="GO" id="GO:0016020">
    <property type="term" value="C:membrane"/>
    <property type="evidence" value="ECO:0007669"/>
    <property type="project" value="UniProtKB-SubCell"/>
</dbReference>
<keyword evidence="3 7" id="KW-0812">Transmembrane</keyword>
<sequence>MSRRYHSTDVLLLILALFFPPLTAFFKRGFGADLLINVLLTLLGFLPGLLHAWYLVFEHPYESRGYRRPERGLNRDFIICTALTLLFWVPGIAYSWYLIFKYPLENFRQRGGPGRYQTIEDGLRRQSMGGALALEDDGSERSEDDHSLGDTPITPDTTAVTPHSTLRSPSRKSMSGRKKSHRGRKPGSGRRKSSSSSRSGIRGRPPQQRERSNSVKKWFVDRFYFADPTQVPPEMGNDLHSNPESHELSVPQQ</sequence>
<protein>
    <submittedName>
        <fullName evidence="9">UPF0057-domain-containing protein</fullName>
    </submittedName>
</protein>
<accession>A0A1Y1W2T7</accession>
<comment type="subcellular location">
    <subcellularLocation>
        <location evidence="1">Membrane</location>
    </subcellularLocation>
</comment>
<feature type="compositionally biased region" description="Basic residues" evidence="6">
    <location>
        <begin position="174"/>
        <end position="193"/>
    </location>
</feature>
<dbReference type="OrthoDB" id="2802411at2759"/>
<evidence type="ECO:0000313" key="10">
    <source>
        <dbReference type="Proteomes" id="UP000193922"/>
    </source>
</evidence>
<evidence type="ECO:0000256" key="1">
    <source>
        <dbReference type="ARBA" id="ARBA00004370"/>
    </source>
</evidence>
<evidence type="ECO:0000256" key="2">
    <source>
        <dbReference type="ARBA" id="ARBA00009530"/>
    </source>
</evidence>
<evidence type="ECO:0000256" key="3">
    <source>
        <dbReference type="ARBA" id="ARBA00022692"/>
    </source>
</evidence>
<feature type="transmembrane region" description="Helical" evidence="7">
    <location>
        <begin position="34"/>
        <end position="56"/>
    </location>
</feature>
<gene>
    <name evidence="9" type="ORF">DL89DRAFT_294409</name>
</gene>
<proteinExistence type="inferred from homology"/>
<evidence type="ECO:0000256" key="4">
    <source>
        <dbReference type="ARBA" id="ARBA00022989"/>
    </source>
</evidence>
<dbReference type="Proteomes" id="UP000193922">
    <property type="component" value="Unassembled WGS sequence"/>
</dbReference>
<keyword evidence="5 7" id="KW-0472">Membrane</keyword>
<dbReference type="InterPro" id="IPR000612">
    <property type="entry name" value="PMP3"/>
</dbReference>
<keyword evidence="4 7" id="KW-1133">Transmembrane helix</keyword>
<organism evidence="9 10">
    <name type="scientific">Linderina pennispora</name>
    <dbReference type="NCBI Taxonomy" id="61395"/>
    <lineage>
        <taxon>Eukaryota</taxon>
        <taxon>Fungi</taxon>
        <taxon>Fungi incertae sedis</taxon>
        <taxon>Zoopagomycota</taxon>
        <taxon>Kickxellomycotina</taxon>
        <taxon>Kickxellomycetes</taxon>
        <taxon>Kickxellales</taxon>
        <taxon>Kickxellaceae</taxon>
        <taxon>Linderina</taxon>
    </lineage>
</organism>
<reference evidence="9 10" key="1">
    <citation type="submission" date="2016-07" db="EMBL/GenBank/DDBJ databases">
        <title>Pervasive Adenine N6-methylation of Active Genes in Fungi.</title>
        <authorList>
            <consortium name="DOE Joint Genome Institute"/>
            <person name="Mondo S.J."/>
            <person name="Dannebaum R.O."/>
            <person name="Kuo R.C."/>
            <person name="Labutti K."/>
            <person name="Haridas S."/>
            <person name="Kuo A."/>
            <person name="Salamov A."/>
            <person name="Ahrendt S.R."/>
            <person name="Lipzen A."/>
            <person name="Sullivan W."/>
            <person name="Andreopoulos W.B."/>
            <person name="Clum A."/>
            <person name="Lindquist E."/>
            <person name="Daum C."/>
            <person name="Ramamoorthy G.K."/>
            <person name="Gryganskyi A."/>
            <person name="Culley D."/>
            <person name="Magnuson J.K."/>
            <person name="James T.Y."/>
            <person name="O'Malley M.A."/>
            <person name="Stajich J.E."/>
            <person name="Spatafora J.W."/>
            <person name="Visel A."/>
            <person name="Grigoriev I.V."/>
        </authorList>
    </citation>
    <scope>NUCLEOTIDE SEQUENCE [LARGE SCALE GENOMIC DNA]</scope>
    <source>
        <strain evidence="9 10">ATCC 12442</strain>
    </source>
</reference>
<evidence type="ECO:0000313" key="9">
    <source>
        <dbReference type="EMBL" id="ORX67863.1"/>
    </source>
</evidence>
<dbReference type="RefSeq" id="XP_040741709.1">
    <property type="nucleotide sequence ID" value="XM_040890507.1"/>
</dbReference>